<dbReference type="EMBL" id="JAENIK010000011">
    <property type="protein sequence ID" value="MBK1816202.1"/>
    <property type="molecule type" value="Genomic_DNA"/>
</dbReference>
<name>A0A934V7J3_9BACT</name>
<feature type="chain" id="PRO_5037428495" evidence="1">
    <location>
        <begin position="21"/>
        <end position="590"/>
    </location>
</feature>
<evidence type="ECO:0000256" key="1">
    <source>
        <dbReference type="SAM" id="SignalP"/>
    </source>
</evidence>
<proteinExistence type="predicted"/>
<evidence type="ECO:0000313" key="2">
    <source>
        <dbReference type="EMBL" id="MBK1816202.1"/>
    </source>
</evidence>
<organism evidence="2 3">
    <name type="scientific">Luteolibacter yonseiensis</name>
    <dbReference type="NCBI Taxonomy" id="1144680"/>
    <lineage>
        <taxon>Bacteria</taxon>
        <taxon>Pseudomonadati</taxon>
        <taxon>Verrucomicrobiota</taxon>
        <taxon>Verrucomicrobiia</taxon>
        <taxon>Verrucomicrobiales</taxon>
        <taxon>Verrucomicrobiaceae</taxon>
        <taxon>Luteolibacter</taxon>
    </lineage>
</organism>
<dbReference type="RefSeq" id="WP_200351154.1">
    <property type="nucleotide sequence ID" value="NZ_BAABHZ010000006.1"/>
</dbReference>
<keyword evidence="3" id="KW-1185">Reference proteome</keyword>
<feature type="signal peptide" evidence="1">
    <location>
        <begin position="1"/>
        <end position="20"/>
    </location>
</feature>
<reference evidence="2" key="1">
    <citation type="submission" date="2021-01" db="EMBL/GenBank/DDBJ databases">
        <title>Modified the classification status of verrucomicrobia.</title>
        <authorList>
            <person name="Feng X."/>
        </authorList>
    </citation>
    <scope>NUCLEOTIDE SEQUENCE</scope>
    <source>
        <strain evidence="2">JCM 18052</strain>
    </source>
</reference>
<comment type="caution">
    <text evidence="2">The sequence shown here is derived from an EMBL/GenBank/DDBJ whole genome shotgun (WGS) entry which is preliminary data.</text>
</comment>
<sequence length="590" mass="62345">MNARIIAALFSFVLIAAAHAQTVFTLNKTNFTPGESITATWSGRSSPKAKDWIGIYPRNVAPGAVNSTIWCYTSGTGTAGAAKAEGSVTFTNPTLAMGQWTAFFLDNDGYGNLGSVDFVVAPAPTAVAFSLNKTSYPTGEAITATWSNRTPASANDRVGIFPRNANPASTAATLWVHTSGTQTPGSALAAGSVTFGTPGLAIGNWTAHFLDADGTTSLANFNFSITAPLPAFTLDKPVYQLGESIKVTWSGRTGPSATDWVGIYPSSMSGVPDGSPASTIWAYMGGTQTAGTPLAEGTFTFTNPGLPKGNWTAYFLANDGYQILGTVQFTVANSPRITGFTADHSFINEGNPITLSWVIDPGDGVVESLVLGDGSTQTNVSGLDVLEVSPEHNSTYTLTLNGNVTLRTQVFKETGNSEAFSINGSHLSSGSPLTAVWNGATGNPDSWIAIYRAGEKPGTNYAAYWQYLNGSQTTGGNFPAGSMSFNPATGEYYAVLFTNGGYAIEQGPIRFTVLPGQAKPLEVTRFSQDGEDMRLDWNSLPGLSYDVETSTDLLQWHNEAENVRASGTSSSLFMPATPGDSSRFYRVKRR</sequence>
<protein>
    <submittedName>
        <fullName evidence="2">Uncharacterized protein</fullName>
    </submittedName>
</protein>
<accession>A0A934V7J3</accession>
<dbReference type="AlphaFoldDB" id="A0A934V7J3"/>
<keyword evidence="1" id="KW-0732">Signal</keyword>
<gene>
    <name evidence="2" type="ORF">JIN84_11315</name>
</gene>
<evidence type="ECO:0000313" key="3">
    <source>
        <dbReference type="Proteomes" id="UP000600139"/>
    </source>
</evidence>
<dbReference type="Proteomes" id="UP000600139">
    <property type="component" value="Unassembled WGS sequence"/>
</dbReference>